<keyword evidence="5" id="KW-0694">RNA-binding</keyword>
<evidence type="ECO:0000256" key="7">
    <source>
        <dbReference type="ARBA" id="ARBA00023242"/>
    </source>
</evidence>
<evidence type="ECO:0000256" key="2">
    <source>
        <dbReference type="ARBA" id="ARBA00004496"/>
    </source>
</evidence>
<dbReference type="InterPro" id="IPR016069">
    <property type="entry name" value="Translin_C"/>
</dbReference>
<dbReference type="Gene3D" id="1.20.58.200">
    <property type="entry name" value="Translin, domain 2"/>
    <property type="match status" value="1"/>
</dbReference>
<evidence type="ECO:0000256" key="1">
    <source>
        <dbReference type="ARBA" id="ARBA00004123"/>
    </source>
</evidence>
<dbReference type="FunFam" id="1.20.58.190:FF:000001">
    <property type="entry name" value="Translin"/>
    <property type="match status" value="1"/>
</dbReference>
<evidence type="ECO:0000313" key="9">
    <source>
        <dbReference type="Proteomes" id="UP001443914"/>
    </source>
</evidence>
<keyword evidence="7" id="KW-0539">Nucleus</keyword>
<keyword evidence="9" id="KW-1185">Reference proteome</keyword>
<comment type="subcellular location">
    <subcellularLocation>
        <location evidence="2">Cytoplasm</location>
    </subcellularLocation>
    <subcellularLocation>
        <location evidence="1">Nucleus</location>
    </subcellularLocation>
</comment>
<dbReference type="EMBL" id="JBDFQZ010000001">
    <property type="protein sequence ID" value="KAK9755608.1"/>
    <property type="molecule type" value="Genomic_DNA"/>
</dbReference>
<keyword evidence="6" id="KW-0238">DNA-binding</keyword>
<evidence type="ECO:0000256" key="5">
    <source>
        <dbReference type="ARBA" id="ARBA00022884"/>
    </source>
</evidence>
<dbReference type="SUPFAM" id="SSF74784">
    <property type="entry name" value="Translin"/>
    <property type="match status" value="1"/>
</dbReference>
<evidence type="ECO:0000256" key="3">
    <source>
        <dbReference type="ARBA" id="ARBA00005902"/>
    </source>
</evidence>
<dbReference type="Gene3D" id="1.20.58.190">
    <property type="entry name" value="Translin, domain 1"/>
    <property type="match status" value="1"/>
</dbReference>
<dbReference type="Proteomes" id="UP001443914">
    <property type="component" value="Unassembled WGS sequence"/>
</dbReference>
<gene>
    <name evidence="8" type="ORF">RND81_01G037500</name>
</gene>
<dbReference type="GO" id="GO:0016070">
    <property type="term" value="P:RNA metabolic process"/>
    <property type="evidence" value="ECO:0007669"/>
    <property type="project" value="InterPro"/>
</dbReference>
<comment type="similarity">
    <text evidence="3">Belongs to the translin family.</text>
</comment>
<dbReference type="CDD" id="cd14819">
    <property type="entry name" value="Translin"/>
    <property type="match status" value="1"/>
</dbReference>
<sequence length="302" mass="34968">MKAFRNAYIAVIIPHINPKSSQLFSTKPSYYLHRPFLSPLRNAPFRYFKNPNSSSSSPFSSMGDSEATIPSTGPTIEAQFEKFRTHLDESSNLREKIRNVSMEIDSAARIMHANLLLVHQSRPIVEVLEKSNSQIDVIKKHFSRLAEILKECPDQYYRYHNDWRTETQTVVSLLTFMHWLETGVLLMHHEAQEKLGLNPTDFGLDVEDYLVGVCFMSNELPRYVVNRVTYGDYDSPRKVLNFLTELHAAFRMLNLRNDFLRKKFDGMKYDLKRVEEVYYDVKIRGLSEKADSTADQGVQGQS</sequence>
<organism evidence="8 9">
    <name type="scientific">Saponaria officinalis</name>
    <name type="common">Common soapwort</name>
    <name type="synonym">Lychnis saponaria</name>
    <dbReference type="NCBI Taxonomy" id="3572"/>
    <lineage>
        <taxon>Eukaryota</taxon>
        <taxon>Viridiplantae</taxon>
        <taxon>Streptophyta</taxon>
        <taxon>Embryophyta</taxon>
        <taxon>Tracheophyta</taxon>
        <taxon>Spermatophyta</taxon>
        <taxon>Magnoliopsida</taxon>
        <taxon>eudicotyledons</taxon>
        <taxon>Gunneridae</taxon>
        <taxon>Pentapetalae</taxon>
        <taxon>Caryophyllales</taxon>
        <taxon>Caryophyllaceae</taxon>
        <taxon>Caryophylleae</taxon>
        <taxon>Saponaria</taxon>
    </lineage>
</organism>
<dbReference type="GO" id="GO:0005737">
    <property type="term" value="C:cytoplasm"/>
    <property type="evidence" value="ECO:0007669"/>
    <property type="project" value="UniProtKB-SubCell"/>
</dbReference>
<evidence type="ECO:0000256" key="4">
    <source>
        <dbReference type="ARBA" id="ARBA00022490"/>
    </source>
</evidence>
<dbReference type="GO" id="GO:0005634">
    <property type="term" value="C:nucleus"/>
    <property type="evidence" value="ECO:0007669"/>
    <property type="project" value="UniProtKB-SubCell"/>
</dbReference>
<evidence type="ECO:0000313" key="8">
    <source>
        <dbReference type="EMBL" id="KAK9755608.1"/>
    </source>
</evidence>
<comment type="caution">
    <text evidence="8">The sequence shown here is derived from an EMBL/GenBank/DDBJ whole genome shotgun (WGS) entry which is preliminary data.</text>
</comment>
<dbReference type="GO" id="GO:0003697">
    <property type="term" value="F:single-stranded DNA binding"/>
    <property type="evidence" value="ECO:0007669"/>
    <property type="project" value="InterPro"/>
</dbReference>
<protein>
    <recommendedName>
        <fullName evidence="10">Translin</fullName>
    </recommendedName>
</protein>
<dbReference type="InterPro" id="IPR002848">
    <property type="entry name" value="Translin_fam"/>
</dbReference>
<name>A0AAW1NCR3_SAPOF</name>
<evidence type="ECO:0008006" key="10">
    <source>
        <dbReference type="Google" id="ProtNLM"/>
    </source>
</evidence>
<evidence type="ECO:0000256" key="6">
    <source>
        <dbReference type="ARBA" id="ARBA00023125"/>
    </source>
</evidence>
<dbReference type="Pfam" id="PF01997">
    <property type="entry name" value="Translin"/>
    <property type="match status" value="1"/>
</dbReference>
<dbReference type="AlphaFoldDB" id="A0AAW1NCR3"/>
<keyword evidence="4" id="KW-0963">Cytoplasm</keyword>
<accession>A0AAW1NCR3</accession>
<proteinExistence type="inferred from homology"/>
<dbReference type="GO" id="GO:0043565">
    <property type="term" value="F:sequence-specific DNA binding"/>
    <property type="evidence" value="ECO:0007669"/>
    <property type="project" value="InterPro"/>
</dbReference>
<dbReference type="GO" id="GO:0003723">
    <property type="term" value="F:RNA binding"/>
    <property type="evidence" value="ECO:0007669"/>
    <property type="project" value="UniProtKB-KW"/>
</dbReference>
<dbReference type="PANTHER" id="PTHR10741">
    <property type="entry name" value="TRANSLIN AND TRANSLIN ASSOCIATED PROTEIN X"/>
    <property type="match status" value="1"/>
</dbReference>
<dbReference type="InterPro" id="IPR036081">
    <property type="entry name" value="Translin_sf"/>
</dbReference>
<reference evidence="8" key="1">
    <citation type="submission" date="2024-03" db="EMBL/GenBank/DDBJ databases">
        <title>WGS assembly of Saponaria officinalis var. Norfolk2.</title>
        <authorList>
            <person name="Jenkins J."/>
            <person name="Shu S."/>
            <person name="Grimwood J."/>
            <person name="Barry K."/>
            <person name="Goodstein D."/>
            <person name="Schmutz J."/>
            <person name="Leebens-Mack J."/>
            <person name="Osbourn A."/>
        </authorList>
    </citation>
    <scope>NUCLEOTIDE SEQUENCE [LARGE SCALE GENOMIC DNA]</scope>
    <source>
        <strain evidence="8">JIC</strain>
    </source>
</reference>
<dbReference type="InterPro" id="IPR016068">
    <property type="entry name" value="Translin_N"/>
</dbReference>
<dbReference type="InterPro" id="IPR033956">
    <property type="entry name" value="Translin"/>
</dbReference>